<sequence>MSTAYILKVKISKLWKLHLSPLMLKRNLLSRNQLDTFKKDMLGPVNPTEMKALFKEALKKNSDEDTGIKIGLNICLHSPFGAVYTPFTWKRSIISEDFVIVTEVRTLSPVAFTRRLEMSGHSFMEKGAELKVNIASTSANEADLVDNLQVGSSISVNVGKLCADAMCQTEY</sequence>
<reference evidence="2" key="1">
    <citation type="submission" date="2014-03" db="EMBL/GenBank/DDBJ databases">
        <authorList>
            <person name="Aksoy S."/>
            <person name="Warren W."/>
            <person name="Wilson R.K."/>
        </authorList>
    </citation>
    <scope>NUCLEOTIDE SEQUENCE [LARGE SCALE GENOMIC DNA]</scope>
    <source>
        <strain evidence="2">IAEA</strain>
    </source>
</reference>
<dbReference type="AlphaFoldDB" id="A0A1A9ZNM5"/>
<dbReference type="VEuPathDB" id="VectorBase:GPAI020235"/>
<evidence type="ECO:0000313" key="2">
    <source>
        <dbReference type="Proteomes" id="UP000092445"/>
    </source>
</evidence>
<dbReference type="EnsemblMetazoa" id="GPAI020235-RA">
    <property type="protein sequence ID" value="GPAI020235-PA"/>
    <property type="gene ID" value="GPAI020235"/>
</dbReference>
<evidence type="ECO:0000313" key="1">
    <source>
        <dbReference type="EnsemblMetazoa" id="GPAI020235-PA"/>
    </source>
</evidence>
<keyword evidence="2" id="KW-1185">Reference proteome</keyword>
<dbReference type="Proteomes" id="UP000092445">
    <property type="component" value="Unassembled WGS sequence"/>
</dbReference>
<proteinExistence type="predicted"/>
<reference evidence="1" key="2">
    <citation type="submission" date="2020-05" db="UniProtKB">
        <authorList>
            <consortium name="EnsemblMetazoa"/>
        </authorList>
    </citation>
    <scope>IDENTIFICATION</scope>
    <source>
        <strain evidence="1">IAEA</strain>
    </source>
</reference>
<organism evidence="1 2">
    <name type="scientific">Glossina pallidipes</name>
    <name type="common">Tsetse fly</name>
    <dbReference type="NCBI Taxonomy" id="7398"/>
    <lineage>
        <taxon>Eukaryota</taxon>
        <taxon>Metazoa</taxon>
        <taxon>Ecdysozoa</taxon>
        <taxon>Arthropoda</taxon>
        <taxon>Hexapoda</taxon>
        <taxon>Insecta</taxon>
        <taxon>Pterygota</taxon>
        <taxon>Neoptera</taxon>
        <taxon>Endopterygota</taxon>
        <taxon>Diptera</taxon>
        <taxon>Brachycera</taxon>
        <taxon>Muscomorpha</taxon>
        <taxon>Hippoboscoidea</taxon>
        <taxon>Glossinidae</taxon>
        <taxon>Glossina</taxon>
    </lineage>
</organism>
<protein>
    <submittedName>
        <fullName evidence="1">Uncharacterized protein</fullName>
    </submittedName>
</protein>
<name>A0A1A9ZNM5_GLOPL</name>
<accession>A0A1A9ZNM5</accession>